<accession>A0A0A0YSF5</accession>
<protein>
    <submittedName>
        <fullName evidence="1">Uncharacterized protein</fullName>
    </submittedName>
</protein>
<dbReference type="KEGG" id="vg:24724988"/>
<name>A0A0A0YSF5_9CAUD</name>
<evidence type="ECO:0000313" key="2">
    <source>
        <dbReference type="Proteomes" id="UP000030328"/>
    </source>
</evidence>
<dbReference type="OrthoDB" id="25194at10239"/>
<dbReference type="Proteomes" id="UP000030328">
    <property type="component" value="Segment"/>
</dbReference>
<sequence>MELNDTGKVRIVLTIQGKTFYLNTNFTATFWEDKRPETKMRIVNEAILAASTCVVQMPSKETDILKHRIQELEQEVARLKKQATPTFRYPPGPIIGRLPD</sequence>
<keyword evidence="2" id="KW-1185">Reference proteome</keyword>
<dbReference type="GeneID" id="24724988"/>
<evidence type="ECO:0000313" key="1">
    <source>
        <dbReference type="EMBL" id="AIX13154.1"/>
    </source>
</evidence>
<dbReference type="EMBL" id="KM974184">
    <property type="protein sequence ID" value="AIX13154.1"/>
    <property type="molecule type" value="Genomic_DNA"/>
</dbReference>
<reference evidence="1 2" key="1">
    <citation type="submission" date="2014-10" db="EMBL/GenBank/DDBJ databases">
        <authorList>
            <person name="Yang M."/>
            <person name="Han W."/>
        </authorList>
    </citation>
    <scope>NUCLEOTIDE SEQUENCE [LARGE SCALE GENOMIC DNA]</scope>
</reference>
<organism evidence="1 2">
    <name type="scientific">Pseudomonas phage YH6</name>
    <dbReference type="NCBI Taxonomy" id="1566995"/>
    <lineage>
        <taxon>Viruses</taxon>
        <taxon>Duplodnaviria</taxon>
        <taxon>Heunggongvirae</taxon>
        <taxon>Uroviricota</taxon>
        <taxon>Caudoviricetes</taxon>
        <taxon>Schitoviridae</taxon>
        <taxon>Migulavirinae</taxon>
        <taxon>Litunavirus</taxon>
        <taxon>Litunavirus Yh6</taxon>
    </lineage>
</organism>
<dbReference type="RefSeq" id="YP_009152501.1">
    <property type="nucleotide sequence ID" value="NC_027388.1"/>
</dbReference>
<gene>
    <name evidence="1" type="ORF">YH6_001</name>
</gene>
<proteinExistence type="predicted"/>